<evidence type="ECO:0000256" key="25">
    <source>
        <dbReference type="SAM" id="Coils"/>
    </source>
</evidence>
<dbReference type="InterPro" id="IPR003599">
    <property type="entry name" value="Ig_sub"/>
</dbReference>
<evidence type="ECO:0000256" key="2">
    <source>
        <dbReference type="ARBA" id="ARBA00004259"/>
    </source>
</evidence>
<feature type="compositionally biased region" description="Basic residues" evidence="26">
    <location>
        <begin position="33"/>
        <end position="45"/>
    </location>
</feature>
<dbReference type="Gene3D" id="2.130.10.10">
    <property type="entry name" value="YVTN repeat-like/Quinoprotein amine dehydrogenase"/>
    <property type="match status" value="1"/>
</dbReference>
<dbReference type="VEuPathDB" id="VectorBase:LOC119171967"/>
<feature type="domain" description="THAP-type" evidence="30">
    <location>
        <begin position="859"/>
        <end position="944"/>
    </location>
</feature>
<dbReference type="GO" id="GO:0031080">
    <property type="term" value="C:nuclear pore outer ring"/>
    <property type="evidence" value="ECO:0007669"/>
    <property type="project" value="TreeGrafter"/>
</dbReference>
<feature type="transmembrane region" description="Helical" evidence="27">
    <location>
        <begin position="801"/>
        <end position="826"/>
    </location>
</feature>
<dbReference type="FunFam" id="2.60.40.10:FF:000032">
    <property type="entry name" value="palladin isoform X1"/>
    <property type="match status" value="1"/>
</dbReference>
<proteinExistence type="inferred from homology"/>
<dbReference type="GO" id="GO:0005886">
    <property type="term" value="C:plasma membrane"/>
    <property type="evidence" value="ECO:0007669"/>
    <property type="project" value="UniProtKB-SubCell"/>
</dbReference>
<dbReference type="InterPro" id="IPR036116">
    <property type="entry name" value="FN3_sf"/>
</dbReference>
<dbReference type="GO" id="GO:0034198">
    <property type="term" value="P:cellular response to amino acid starvation"/>
    <property type="evidence" value="ECO:0007669"/>
    <property type="project" value="TreeGrafter"/>
</dbReference>
<dbReference type="VEuPathDB" id="VectorBase:LOC119164620"/>
<dbReference type="PROSITE" id="PS50950">
    <property type="entry name" value="ZF_THAP"/>
    <property type="match status" value="1"/>
</dbReference>
<feature type="region of interest" description="Disordered" evidence="26">
    <location>
        <begin position="536"/>
        <end position="571"/>
    </location>
</feature>
<dbReference type="PANTHER" id="PTHR11024:SF3">
    <property type="entry name" value="NUCLEOPORIN SEH1"/>
    <property type="match status" value="1"/>
</dbReference>
<evidence type="ECO:0000256" key="20">
    <source>
        <dbReference type="ARBA" id="ARBA00023242"/>
    </source>
</evidence>
<reference evidence="31" key="2">
    <citation type="submission" date="2021-09" db="EMBL/GenBank/DDBJ databases">
        <authorList>
            <person name="Jia N."/>
            <person name="Wang J."/>
            <person name="Shi W."/>
            <person name="Du L."/>
            <person name="Sun Y."/>
            <person name="Zhan W."/>
            <person name="Jiang J."/>
            <person name="Wang Q."/>
            <person name="Zhang B."/>
            <person name="Ji P."/>
            <person name="Sakyi L.B."/>
            <person name="Cui X."/>
            <person name="Yuan T."/>
            <person name="Jiang B."/>
            <person name="Yang W."/>
            <person name="Lam T.T.-Y."/>
            <person name="Chang Q."/>
            <person name="Ding S."/>
            <person name="Wang X."/>
            <person name="Zhu J."/>
            <person name="Ruan X."/>
            <person name="Zhao L."/>
            <person name="Wei J."/>
            <person name="Que T."/>
            <person name="Du C."/>
            <person name="Cheng J."/>
            <person name="Dai P."/>
            <person name="Han X."/>
            <person name="Huang E."/>
            <person name="Gao Y."/>
            <person name="Liu J."/>
            <person name="Shao H."/>
            <person name="Ye R."/>
            <person name="Li L."/>
            <person name="Wei W."/>
            <person name="Wang X."/>
            <person name="Wang C."/>
            <person name="Huo Q."/>
            <person name="Li W."/>
            <person name="Guo W."/>
            <person name="Chen H."/>
            <person name="Chen S."/>
            <person name="Zhou L."/>
            <person name="Zhou L."/>
            <person name="Ni X."/>
            <person name="Tian J."/>
            <person name="Zhou Y."/>
            <person name="Sheng Y."/>
            <person name="Liu T."/>
            <person name="Pan Y."/>
            <person name="Xia L."/>
            <person name="Li J."/>
            <person name="Zhao F."/>
            <person name="Cao W."/>
        </authorList>
    </citation>
    <scope>NUCLEOTIDE SEQUENCE</scope>
    <source>
        <strain evidence="31">Rmic-2018</strain>
        <tissue evidence="31">Larvae</tissue>
    </source>
</reference>
<reference evidence="31" key="1">
    <citation type="journal article" date="2020" name="Cell">
        <title>Large-Scale Comparative Analyses of Tick Genomes Elucidate Their Genetic Diversity and Vector Capacities.</title>
        <authorList>
            <consortium name="Tick Genome and Microbiome Consortium (TIGMIC)"/>
            <person name="Jia N."/>
            <person name="Wang J."/>
            <person name="Shi W."/>
            <person name="Du L."/>
            <person name="Sun Y."/>
            <person name="Zhan W."/>
            <person name="Jiang J.F."/>
            <person name="Wang Q."/>
            <person name="Zhang B."/>
            <person name="Ji P."/>
            <person name="Bell-Sakyi L."/>
            <person name="Cui X.M."/>
            <person name="Yuan T.T."/>
            <person name="Jiang B.G."/>
            <person name="Yang W.F."/>
            <person name="Lam T.T."/>
            <person name="Chang Q.C."/>
            <person name="Ding S.J."/>
            <person name="Wang X.J."/>
            <person name="Zhu J.G."/>
            <person name="Ruan X.D."/>
            <person name="Zhao L."/>
            <person name="Wei J.T."/>
            <person name="Ye R.Z."/>
            <person name="Que T.C."/>
            <person name="Du C.H."/>
            <person name="Zhou Y.H."/>
            <person name="Cheng J.X."/>
            <person name="Dai P.F."/>
            <person name="Guo W.B."/>
            <person name="Han X.H."/>
            <person name="Huang E.J."/>
            <person name="Li L.F."/>
            <person name="Wei W."/>
            <person name="Gao Y.C."/>
            <person name="Liu J.Z."/>
            <person name="Shao H.Z."/>
            <person name="Wang X."/>
            <person name="Wang C.C."/>
            <person name="Yang T.C."/>
            <person name="Huo Q.B."/>
            <person name="Li W."/>
            <person name="Chen H.Y."/>
            <person name="Chen S.E."/>
            <person name="Zhou L.G."/>
            <person name="Ni X.B."/>
            <person name="Tian J.H."/>
            <person name="Sheng Y."/>
            <person name="Liu T."/>
            <person name="Pan Y.S."/>
            <person name="Xia L.Y."/>
            <person name="Li J."/>
            <person name="Zhao F."/>
            <person name="Cao W.C."/>
        </authorList>
    </citation>
    <scope>NUCLEOTIDE SEQUENCE</scope>
    <source>
        <strain evidence="31">Rmic-2018</strain>
    </source>
</reference>
<evidence type="ECO:0000256" key="1">
    <source>
        <dbReference type="ARBA" id="ARBA00004236"/>
    </source>
</evidence>
<dbReference type="InterPro" id="IPR037363">
    <property type="entry name" value="Sec13/Seh1_fam"/>
</dbReference>
<dbReference type="GO" id="GO:0005198">
    <property type="term" value="F:structural molecule activity"/>
    <property type="evidence" value="ECO:0007669"/>
    <property type="project" value="InterPro"/>
</dbReference>
<keyword evidence="17" id="KW-1015">Disulfide bond</keyword>
<dbReference type="InterPro" id="IPR001680">
    <property type="entry name" value="WD40_rpt"/>
</dbReference>
<evidence type="ECO:0000256" key="23">
    <source>
        <dbReference type="PROSITE-ProRule" id="PRU00221"/>
    </source>
</evidence>
<dbReference type="PROSITE" id="PS50082">
    <property type="entry name" value="WD_REPEATS_2"/>
    <property type="match status" value="2"/>
</dbReference>
<feature type="compositionally biased region" description="Basic residues" evidence="26">
    <location>
        <begin position="561"/>
        <end position="571"/>
    </location>
</feature>
<feature type="domain" description="Ig-like" evidence="28">
    <location>
        <begin position="443"/>
        <end position="527"/>
    </location>
</feature>
<dbReference type="InterPro" id="IPR036179">
    <property type="entry name" value="Ig-like_dom_sf"/>
</dbReference>
<dbReference type="InterPro" id="IPR013783">
    <property type="entry name" value="Ig-like_fold"/>
</dbReference>
<dbReference type="GO" id="GO:0035859">
    <property type="term" value="C:Seh1-associated complex"/>
    <property type="evidence" value="ECO:0007669"/>
    <property type="project" value="TreeGrafter"/>
</dbReference>
<keyword evidence="27" id="KW-0812">Transmembrane</keyword>
<dbReference type="PROSITE" id="PS50853">
    <property type="entry name" value="FN3"/>
    <property type="match status" value="2"/>
</dbReference>
<evidence type="ECO:0000256" key="18">
    <source>
        <dbReference type="ARBA" id="ARBA00023180"/>
    </source>
</evidence>
<keyword evidence="8" id="KW-0132">Cell division</keyword>
<dbReference type="Gene3D" id="2.60.40.10">
    <property type="entry name" value="Immunoglobulins"/>
    <property type="match status" value="5"/>
</dbReference>
<feature type="compositionally biased region" description="Polar residues" evidence="26">
    <location>
        <begin position="1493"/>
        <end position="1513"/>
    </location>
</feature>
<feature type="domain" description="Ig-like" evidence="28">
    <location>
        <begin position="242"/>
        <end position="335"/>
    </location>
</feature>
<dbReference type="SUPFAM" id="SSF49265">
    <property type="entry name" value="Fibronectin type III"/>
    <property type="match status" value="1"/>
</dbReference>
<dbReference type="InterPro" id="IPR019775">
    <property type="entry name" value="WD40_repeat_CS"/>
</dbReference>
<dbReference type="InterPro" id="IPR036322">
    <property type="entry name" value="WD40_repeat_dom_sf"/>
</dbReference>
<dbReference type="InterPro" id="IPR015943">
    <property type="entry name" value="WD40/YVTN_repeat-like_dom_sf"/>
</dbReference>
<keyword evidence="27" id="KW-1133">Transmembrane helix</keyword>
<dbReference type="SMART" id="SM00409">
    <property type="entry name" value="IG"/>
    <property type="match status" value="3"/>
</dbReference>
<evidence type="ECO:0000259" key="29">
    <source>
        <dbReference type="PROSITE" id="PS50853"/>
    </source>
</evidence>
<keyword evidence="16 27" id="KW-0472">Membrane</keyword>
<keyword evidence="18" id="KW-0325">Glycoprotein</keyword>
<feature type="domain" description="Ig-like" evidence="28">
    <location>
        <begin position="353"/>
        <end position="439"/>
    </location>
</feature>
<feature type="region of interest" description="Disordered" evidence="26">
    <location>
        <begin position="946"/>
        <end position="992"/>
    </location>
</feature>
<dbReference type="GO" id="GO:0003677">
    <property type="term" value="F:DNA binding"/>
    <property type="evidence" value="ECO:0007669"/>
    <property type="project" value="UniProtKB-UniRule"/>
</dbReference>
<keyword evidence="13" id="KW-0862">Zinc</keyword>
<gene>
    <name evidence="31" type="ORF">HPB51_021720</name>
</gene>
<dbReference type="Pfam" id="PF13927">
    <property type="entry name" value="Ig_3"/>
    <property type="match status" value="1"/>
</dbReference>
<dbReference type="SMART" id="SM00060">
    <property type="entry name" value="FN3"/>
    <property type="match status" value="2"/>
</dbReference>
<comment type="subcellular location">
    <subcellularLocation>
        <location evidence="1">Cell membrane</location>
    </subcellularLocation>
    <subcellularLocation>
        <location evidence="3">Lysosome</location>
    </subcellularLocation>
    <subcellularLocation>
        <location evidence="2">Nucleus envelope</location>
    </subcellularLocation>
</comment>
<evidence type="ECO:0000256" key="26">
    <source>
        <dbReference type="SAM" id="MobiDB-lite"/>
    </source>
</evidence>
<keyword evidence="32" id="KW-1185">Reference proteome</keyword>
<keyword evidence="11 24" id="KW-0863">Zinc-finger</keyword>
<dbReference type="SUPFAM" id="SSF48726">
    <property type="entry name" value="Immunoglobulin"/>
    <property type="match status" value="3"/>
</dbReference>
<dbReference type="PANTHER" id="PTHR11024">
    <property type="entry name" value="NUCLEAR PORE COMPLEX PROTEIN SEC13 / SEH1 FAMILY MEMBER"/>
    <property type="match status" value="1"/>
</dbReference>
<evidence type="ECO:0000256" key="15">
    <source>
        <dbReference type="ARBA" id="ARBA00023125"/>
    </source>
</evidence>
<evidence type="ECO:0000256" key="27">
    <source>
        <dbReference type="SAM" id="Phobius"/>
    </source>
</evidence>
<dbReference type="SMART" id="SM00692">
    <property type="entry name" value="DM3"/>
    <property type="match status" value="1"/>
</dbReference>
<evidence type="ECO:0000256" key="5">
    <source>
        <dbReference type="ARBA" id="ARBA00022448"/>
    </source>
</evidence>
<dbReference type="InterPro" id="IPR013098">
    <property type="entry name" value="Ig_I-set"/>
</dbReference>
<evidence type="ECO:0008006" key="33">
    <source>
        <dbReference type="Google" id="ProtNLM"/>
    </source>
</evidence>
<evidence type="ECO:0000256" key="16">
    <source>
        <dbReference type="ARBA" id="ARBA00023136"/>
    </source>
</evidence>
<evidence type="ECO:0000256" key="19">
    <source>
        <dbReference type="ARBA" id="ARBA00023228"/>
    </source>
</evidence>
<dbReference type="Pfam" id="PF00041">
    <property type="entry name" value="fn3"/>
    <property type="match status" value="2"/>
</dbReference>
<evidence type="ECO:0000256" key="9">
    <source>
        <dbReference type="ARBA" id="ARBA00022723"/>
    </source>
</evidence>
<dbReference type="PROSITE" id="PS00678">
    <property type="entry name" value="WD_REPEATS_1"/>
    <property type="match status" value="1"/>
</dbReference>
<dbReference type="GO" id="GO:0009653">
    <property type="term" value="P:anatomical structure morphogenesis"/>
    <property type="evidence" value="ECO:0007669"/>
    <property type="project" value="UniProtKB-ARBA"/>
</dbReference>
<dbReference type="InterPro" id="IPR038441">
    <property type="entry name" value="THAP_Znf_sf"/>
</dbReference>
<feature type="region of interest" description="Disordered" evidence="26">
    <location>
        <begin position="1"/>
        <end position="53"/>
    </location>
</feature>
<feature type="coiled-coil region" evidence="25">
    <location>
        <begin position="1074"/>
        <end position="1108"/>
    </location>
</feature>
<dbReference type="FunFam" id="2.130.10.10:FF:000063">
    <property type="entry name" value="SEH1 like nucleoporin"/>
    <property type="match status" value="1"/>
</dbReference>
<dbReference type="PROSITE" id="PS50835">
    <property type="entry name" value="IG_LIKE"/>
    <property type="match status" value="3"/>
</dbReference>
<dbReference type="InterPro" id="IPR007110">
    <property type="entry name" value="Ig-like_dom"/>
</dbReference>
<evidence type="ECO:0000256" key="22">
    <source>
        <dbReference type="ARBA" id="ARBA00023319"/>
    </source>
</evidence>
<dbReference type="InterPro" id="IPR003598">
    <property type="entry name" value="Ig_sub2"/>
</dbReference>
<evidence type="ECO:0000313" key="32">
    <source>
        <dbReference type="Proteomes" id="UP000821866"/>
    </source>
</evidence>
<dbReference type="FunFam" id="2.60.40.10:FF:000005">
    <property type="entry name" value="Neuronal cell adhesion molecule"/>
    <property type="match status" value="1"/>
</dbReference>
<feature type="repeat" description="WD" evidence="23">
    <location>
        <begin position="1151"/>
        <end position="1184"/>
    </location>
</feature>
<dbReference type="GO" id="GO:0005764">
    <property type="term" value="C:lysosome"/>
    <property type="evidence" value="ECO:0007669"/>
    <property type="project" value="UniProtKB-SubCell"/>
</dbReference>
<accession>A0A9J6DPT7</accession>
<evidence type="ECO:0000313" key="31">
    <source>
        <dbReference type="EMBL" id="KAH8024099.1"/>
    </source>
</evidence>
<feature type="compositionally biased region" description="Polar residues" evidence="26">
    <location>
        <begin position="973"/>
        <end position="992"/>
    </location>
</feature>
<dbReference type="InterPro" id="IPR006612">
    <property type="entry name" value="THAP_Znf"/>
</dbReference>
<feature type="domain" description="Fibronectin type-III" evidence="29">
    <location>
        <begin position="682"/>
        <end position="776"/>
    </location>
</feature>
<comment type="similarity">
    <text evidence="4">Belongs to the WD repeat SEC13 family.</text>
</comment>
<keyword evidence="15 24" id="KW-0238">DNA-binding</keyword>
<dbReference type="SMART" id="SM00408">
    <property type="entry name" value="IGc2"/>
    <property type="match status" value="3"/>
</dbReference>
<keyword evidence="6" id="KW-1003">Cell membrane</keyword>
<name>A0A9J6DPT7_RHIMP</name>
<dbReference type="GO" id="GO:0030154">
    <property type="term" value="P:cell differentiation"/>
    <property type="evidence" value="ECO:0007669"/>
    <property type="project" value="UniProtKB-ARBA"/>
</dbReference>
<keyword evidence="7 23" id="KW-0853">WD repeat</keyword>
<evidence type="ECO:0000256" key="6">
    <source>
        <dbReference type="ARBA" id="ARBA00022475"/>
    </source>
</evidence>
<dbReference type="Pfam" id="PF00400">
    <property type="entry name" value="WD40"/>
    <property type="match status" value="3"/>
</dbReference>
<sequence>METVAGVRGRGTTQRELMSATGNGVGGPSRRELRCRRRSRGHNRSARNPESKCRNHYTTATDVKELQLARYLSARHMRQTPLTRTSSISAPSKCDRHGRDEYCEHHSHWSTPADERETRNIMGFQFLTWAVHLHLFTHLLTVALILEDQELKFVEEPSSVFVDAENHELASFRCSVSPKVAGIIWLENGTVLAEGSPNVVKMSKHRLQVLVGGRPANASGHHTRHSYQCAAQMGELLIMSTPATAIVATLTPFAPQEDVHVSVTAGNTAVVPCRLPYSNPPAVSEFRFNKTSVNRTVDRHHIMPSGDLQIQSSTIWDSGVYFCTAHNPLIKKRLTALHKIYLTVHEPAAEEVPSFTSVPPEVVNVVTGSNVTIECAANGNPAPVITWSKEGGHLPRSRHRIVLGNLEIFSVHSRDNGIYSCQASNRLGIIFARKTKLVVQEPPHIVTPLQNHIVQHGGELRLQCTVQGNPVPTVHWLHNGKRVHHTSHITISEMGIHIRKMTKHQGGMYQCFANNFLGTVYSTAHVTVLAVNESHIPDKNGEDENEPDSINGATENAGKRKDSHKRKKNKGVKLVLPSRPEISRLSDDSVMVRWNVPHNDGLPISFFKVQYRDVSTPHSHWKTVEEDVPPHIHSHAIVGLKAGGRYRFRIVAVYSNNDNKNGPNSIKFLLHKDPPKRKPMQGPIIRRVKAESSTAITLFWEYSDMDAVDVEGFYIYYRLTQSAGDYLKITVAGSNTRSYTVSYLLPDTSYDIKMQCFNVAGASEFSNICTHKTLALPSMGEKKVTPVPDLLESSGSGDKDLLYIVLGAIAGVLVLVVAVFVVLFILRHRHKRQACEQGCHVLLFIARIASSELDLITAAEAQPCGTAACRTSSQRKEQPGVSFHEIPADATLREQWLKVISRKHWQPNSTSNYSAVCSLHFLDADFREDTKRRMLKPGTVPSVFPQYPSYLRPAPSKPRGERTIAKRKRECSPTKSASNGASENLTRVRSTQQNVSDSMLSIDFVDVPVCDNSSVGSQDFMQQCCTSRASEYSDERPDPNSADRLLHAGQAAYAMRSFGTQTNERSSSAAFLQSKKWREKEKALKAQNERLRSTIDAYKKELERLKEECHVSKFLNVVRDSELACTKAKIILDQYCFERDRSGMFVARSIAADHNDLIHDVAYDFYGKRLATCSSDQTVKVWDLGEDGEWRCTANWKTHSGSVWKVTWAHPEFGQVLATCSYDRMATVWEELGKSSVLGGSGTGGGGERSQSHWVKRTSLVDSRTSVTDVKFAPKQLGLQLATCSADGMVRVYEAPDVMNLSQWSLQSDINCRMPLSCLSWNHSFNRNHPPMLAVGSDDPGPSTTGKVHVYEYCEGSRRWTRVETVVTVVDPVHDLAFAPSVGRSYYLLGIASRDVRIISFKPLLSEMMTSPMQDGVAAKFETKVVAQFDDHNSQAWRVSWNIIGTILASSGDDGCVRLWKANYMGIWKCIATLQGDGGVVQGDKQAAEMSSFPGQTGSSGGITTPHQNSAQAGSRRVPWH</sequence>
<keyword evidence="10" id="KW-0677">Repeat</keyword>
<evidence type="ECO:0000259" key="30">
    <source>
        <dbReference type="PROSITE" id="PS50950"/>
    </source>
</evidence>
<dbReference type="Proteomes" id="UP000821866">
    <property type="component" value="Chromosome 6"/>
</dbReference>
<keyword evidence="9" id="KW-0479">Metal-binding</keyword>
<evidence type="ECO:0000256" key="11">
    <source>
        <dbReference type="ARBA" id="ARBA00022771"/>
    </source>
</evidence>
<keyword evidence="20" id="KW-0539">Nucleus</keyword>
<evidence type="ECO:0000256" key="12">
    <source>
        <dbReference type="ARBA" id="ARBA00022776"/>
    </source>
</evidence>
<feature type="repeat" description="WD" evidence="23">
    <location>
        <begin position="1429"/>
        <end position="1461"/>
    </location>
</feature>
<dbReference type="GO" id="GO:0008270">
    <property type="term" value="F:zinc ion binding"/>
    <property type="evidence" value="ECO:0007669"/>
    <property type="project" value="UniProtKB-KW"/>
</dbReference>
<evidence type="ECO:0000256" key="7">
    <source>
        <dbReference type="ARBA" id="ARBA00022574"/>
    </source>
</evidence>
<organism evidence="31 32">
    <name type="scientific">Rhipicephalus microplus</name>
    <name type="common">Cattle tick</name>
    <name type="synonym">Boophilus microplus</name>
    <dbReference type="NCBI Taxonomy" id="6941"/>
    <lineage>
        <taxon>Eukaryota</taxon>
        <taxon>Metazoa</taxon>
        <taxon>Ecdysozoa</taxon>
        <taxon>Arthropoda</taxon>
        <taxon>Chelicerata</taxon>
        <taxon>Arachnida</taxon>
        <taxon>Acari</taxon>
        <taxon>Parasitiformes</taxon>
        <taxon>Ixodida</taxon>
        <taxon>Ixodoidea</taxon>
        <taxon>Ixodidae</taxon>
        <taxon>Rhipicephalinae</taxon>
        <taxon>Rhipicephalus</taxon>
        <taxon>Boophilus</taxon>
    </lineage>
</organism>
<dbReference type="CDD" id="cd00063">
    <property type="entry name" value="FN3"/>
    <property type="match status" value="2"/>
</dbReference>
<feature type="region of interest" description="Disordered" evidence="26">
    <location>
        <begin position="1485"/>
        <end position="1521"/>
    </location>
</feature>
<dbReference type="SUPFAM" id="SSF57716">
    <property type="entry name" value="Glucocorticoid receptor-like (DNA-binding domain)"/>
    <property type="match status" value="1"/>
</dbReference>
<evidence type="ECO:0000256" key="14">
    <source>
        <dbReference type="ARBA" id="ARBA00022927"/>
    </source>
</evidence>
<dbReference type="VEuPathDB" id="VectorBase:LOC119171966"/>
<feature type="domain" description="Fibronectin type-III" evidence="29">
    <location>
        <begin position="576"/>
        <end position="675"/>
    </location>
</feature>
<keyword evidence="19" id="KW-0458">Lysosome</keyword>
<evidence type="ECO:0000256" key="3">
    <source>
        <dbReference type="ARBA" id="ARBA00004371"/>
    </source>
</evidence>
<dbReference type="SMART" id="SM00980">
    <property type="entry name" value="THAP"/>
    <property type="match status" value="1"/>
</dbReference>
<dbReference type="GO" id="GO:0051301">
    <property type="term" value="P:cell division"/>
    <property type="evidence" value="ECO:0007669"/>
    <property type="project" value="UniProtKB-KW"/>
</dbReference>
<evidence type="ECO:0000256" key="24">
    <source>
        <dbReference type="PROSITE-ProRule" id="PRU00309"/>
    </source>
</evidence>
<evidence type="ECO:0000256" key="8">
    <source>
        <dbReference type="ARBA" id="ARBA00022618"/>
    </source>
</evidence>
<protein>
    <recommendedName>
        <fullName evidence="33">Cell adhesion molecule</fullName>
    </recommendedName>
</protein>
<keyword evidence="12" id="KW-0498">Mitosis</keyword>
<evidence type="ECO:0000256" key="13">
    <source>
        <dbReference type="ARBA" id="ARBA00022833"/>
    </source>
</evidence>
<keyword evidence="25" id="KW-0175">Coiled coil</keyword>
<evidence type="ECO:0000256" key="10">
    <source>
        <dbReference type="ARBA" id="ARBA00022737"/>
    </source>
</evidence>
<dbReference type="Gene3D" id="6.20.210.20">
    <property type="entry name" value="THAP domain"/>
    <property type="match status" value="1"/>
</dbReference>
<dbReference type="CDD" id="cd00096">
    <property type="entry name" value="Ig"/>
    <property type="match status" value="1"/>
</dbReference>
<keyword evidence="5" id="KW-0813">Transport</keyword>
<keyword evidence="22" id="KW-0393">Immunoglobulin domain</keyword>
<comment type="caution">
    <text evidence="31">The sequence shown here is derived from an EMBL/GenBank/DDBJ whole genome shotgun (WGS) entry which is preliminary data.</text>
</comment>
<evidence type="ECO:0000256" key="21">
    <source>
        <dbReference type="ARBA" id="ARBA00023306"/>
    </source>
</evidence>
<dbReference type="EMBL" id="JABSTU010000008">
    <property type="protein sequence ID" value="KAH8024099.1"/>
    <property type="molecule type" value="Genomic_DNA"/>
</dbReference>
<keyword evidence="21" id="KW-0131">Cell cycle</keyword>
<dbReference type="SUPFAM" id="SSF50978">
    <property type="entry name" value="WD40 repeat-like"/>
    <property type="match status" value="1"/>
</dbReference>
<feature type="compositionally biased region" description="Polar residues" evidence="26">
    <location>
        <begin position="11"/>
        <end position="22"/>
    </location>
</feature>
<evidence type="ECO:0000259" key="28">
    <source>
        <dbReference type="PROSITE" id="PS50835"/>
    </source>
</evidence>
<dbReference type="SMART" id="SM00320">
    <property type="entry name" value="WD40"/>
    <property type="match status" value="4"/>
</dbReference>
<evidence type="ECO:0000256" key="4">
    <source>
        <dbReference type="ARBA" id="ARBA00010102"/>
    </source>
</evidence>
<dbReference type="InterPro" id="IPR003961">
    <property type="entry name" value="FN3_dom"/>
</dbReference>
<keyword evidence="14" id="KW-0653">Protein transport</keyword>
<dbReference type="Pfam" id="PF07679">
    <property type="entry name" value="I-set"/>
    <property type="match status" value="1"/>
</dbReference>
<dbReference type="GO" id="GO:0098609">
    <property type="term" value="P:cell-cell adhesion"/>
    <property type="evidence" value="ECO:0007669"/>
    <property type="project" value="UniProtKB-ARBA"/>
</dbReference>
<evidence type="ECO:0000256" key="17">
    <source>
        <dbReference type="ARBA" id="ARBA00023157"/>
    </source>
</evidence>
<dbReference type="GO" id="GO:1904263">
    <property type="term" value="P:positive regulation of TORC1 signaling"/>
    <property type="evidence" value="ECO:0007669"/>
    <property type="project" value="TreeGrafter"/>
</dbReference>
<dbReference type="Pfam" id="PF05485">
    <property type="entry name" value="THAP"/>
    <property type="match status" value="1"/>
</dbReference>
<dbReference type="GO" id="GO:0015031">
    <property type="term" value="P:protein transport"/>
    <property type="evidence" value="ECO:0007669"/>
    <property type="project" value="UniProtKB-KW"/>
</dbReference>
<dbReference type="PROSITE" id="PS50294">
    <property type="entry name" value="WD_REPEATS_REGION"/>
    <property type="match status" value="2"/>
</dbReference>